<protein>
    <submittedName>
        <fullName evidence="2">Uncharacterized protein</fullName>
    </submittedName>
</protein>
<evidence type="ECO:0000313" key="2">
    <source>
        <dbReference type="EMBL" id="EEZ39161.1"/>
    </source>
</evidence>
<name>D0Z4U4_PHODD</name>
<evidence type="ECO:0000256" key="1">
    <source>
        <dbReference type="SAM" id="MobiDB-lite"/>
    </source>
</evidence>
<dbReference type="EMBL" id="ADBS01000003">
    <property type="protein sequence ID" value="EEZ39161.1"/>
    <property type="molecule type" value="Genomic_DNA"/>
</dbReference>
<dbReference type="Proteomes" id="UP000003579">
    <property type="component" value="Unassembled WGS sequence"/>
</dbReference>
<feature type="compositionally biased region" description="Low complexity" evidence="1">
    <location>
        <begin position="73"/>
        <end position="84"/>
    </location>
</feature>
<gene>
    <name evidence="2" type="ORF">VDA_000177</name>
</gene>
<accession>D0Z4U4</accession>
<organism evidence="2 3">
    <name type="scientific">Photobacterium damselae subsp. damselae CIP 102761</name>
    <dbReference type="NCBI Taxonomy" id="675817"/>
    <lineage>
        <taxon>Bacteria</taxon>
        <taxon>Pseudomonadati</taxon>
        <taxon>Pseudomonadota</taxon>
        <taxon>Gammaproteobacteria</taxon>
        <taxon>Vibrionales</taxon>
        <taxon>Vibrionaceae</taxon>
        <taxon>Photobacterium</taxon>
    </lineage>
</organism>
<dbReference type="AlphaFoldDB" id="D0Z4U4"/>
<keyword evidence="3" id="KW-1185">Reference proteome</keyword>
<proteinExistence type="predicted"/>
<sequence length="164" mass="17481">MATTTACALPLVTLVPIRQILPISSRLLSLFGSGSLSHPLPETLARTSYFSTGSDSPLSIDWLTNRSRDSSRRTSAGTRSPAARKMISPGTSSSMAISSCTGPIFPGPRRSTVAVVRTMDFSACAALLVRNSCQKRNNPLRLTIVTIMMIPVRSVSSPLRSGSQ</sequence>
<evidence type="ECO:0000313" key="3">
    <source>
        <dbReference type="Proteomes" id="UP000003579"/>
    </source>
</evidence>
<reference evidence="2 3" key="1">
    <citation type="submission" date="2009-11" db="EMBL/GenBank/DDBJ databases">
        <authorList>
            <consortium name="Los Alamos National Laboratory (LANL)"/>
            <consortium name="National Microbial Pathogen Data Resource (NMPDR)"/>
            <person name="Munk A.C."/>
            <person name="Tapia R."/>
            <person name="Green L."/>
            <person name="Rogers Y."/>
            <person name="Detter J.C."/>
            <person name="Bruce D."/>
            <person name="Brettin T.S."/>
            <person name="Colwell R."/>
            <person name="Huq A."/>
            <person name="Grim C.J."/>
            <person name="Hasan N.A."/>
            <person name="Vonstein V."/>
            <person name="Bartels D."/>
        </authorList>
    </citation>
    <scope>NUCLEOTIDE SEQUENCE [LARGE SCALE GENOMIC DNA]</scope>
    <source>
        <strain evidence="2 3">CIP 102761</strain>
    </source>
</reference>
<feature type="region of interest" description="Disordered" evidence="1">
    <location>
        <begin position="67"/>
        <end position="94"/>
    </location>
</feature>